<name>A0A2H3CTU8_ARMGA</name>
<evidence type="ECO:0000313" key="1">
    <source>
        <dbReference type="EMBL" id="PBK85280.1"/>
    </source>
</evidence>
<protein>
    <submittedName>
        <fullName evidence="1">Uncharacterized protein</fullName>
    </submittedName>
</protein>
<proteinExistence type="predicted"/>
<organism evidence="1 2">
    <name type="scientific">Armillaria gallica</name>
    <name type="common">Bulbous honey fungus</name>
    <name type="synonym">Armillaria bulbosa</name>
    <dbReference type="NCBI Taxonomy" id="47427"/>
    <lineage>
        <taxon>Eukaryota</taxon>
        <taxon>Fungi</taxon>
        <taxon>Dikarya</taxon>
        <taxon>Basidiomycota</taxon>
        <taxon>Agaricomycotina</taxon>
        <taxon>Agaricomycetes</taxon>
        <taxon>Agaricomycetidae</taxon>
        <taxon>Agaricales</taxon>
        <taxon>Marasmiineae</taxon>
        <taxon>Physalacriaceae</taxon>
        <taxon>Armillaria</taxon>
    </lineage>
</organism>
<keyword evidence="2" id="KW-1185">Reference proteome</keyword>
<dbReference type="AlphaFoldDB" id="A0A2H3CTU8"/>
<accession>A0A2H3CTU8</accession>
<dbReference type="EMBL" id="KZ293692">
    <property type="protein sequence ID" value="PBK85280.1"/>
    <property type="molecule type" value="Genomic_DNA"/>
</dbReference>
<sequence>MNYSLYECLSGGFTRVVFQLDRRTRSGSRTINKSYVICEDVRYTKGTLIVVIIKRDNGGTVTLP</sequence>
<dbReference type="Proteomes" id="UP000217790">
    <property type="component" value="Unassembled WGS sequence"/>
</dbReference>
<dbReference type="InParanoid" id="A0A2H3CTU8"/>
<gene>
    <name evidence="1" type="ORF">ARMGADRAFT_1087724</name>
</gene>
<evidence type="ECO:0000313" key="2">
    <source>
        <dbReference type="Proteomes" id="UP000217790"/>
    </source>
</evidence>
<reference evidence="2" key="1">
    <citation type="journal article" date="2017" name="Nat. Ecol. Evol.">
        <title>Genome expansion and lineage-specific genetic innovations in the forest pathogenic fungi Armillaria.</title>
        <authorList>
            <person name="Sipos G."/>
            <person name="Prasanna A.N."/>
            <person name="Walter M.C."/>
            <person name="O'Connor E."/>
            <person name="Balint B."/>
            <person name="Krizsan K."/>
            <person name="Kiss B."/>
            <person name="Hess J."/>
            <person name="Varga T."/>
            <person name="Slot J."/>
            <person name="Riley R."/>
            <person name="Boka B."/>
            <person name="Rigling D."/>
            <person name="Barry K."/>
            <person name="Lee J."/>
            <person name="Mihaltcheva S."/>
            <person name="LaButti K."/>
            <person name="Lipzen A."/>
            <person name="Waldron R."/>
            <person name="Moloney N.M."/>
            <person name="Sperisen C."/>
            <person name="Kredics L."/>
            <person name="Vagvoelgyi C."/>
            <person name="Patrignani A."/>
            <person name="Fitzpatrick D."/>
            <person name="Nagy I."/>
            <person name="Doyle S."/>
            <person name="Anderson J.B."/>
            <person name="Grigoriev I.V."/>
            <person name="Gueldener U."/>
            <person name="Muensterkoetter M."/>
            <person name="Nagy L.G."/>
        </authorList>
    </citation>
    <scope>NUCLEOTIDE SEQUENCE [LARGE SCALE GENOMIC DNA]</scope>
    <source>
        <strain evidence="2">Ar21-2</strain>
    </source>
</reference>